<dbReference type="Proteomes" id="UP000000709">
    <property type="component" value="Unassembled WGS sequence"/>
</dbReference>
<dbReference type="EMBL" id="GL996500">
    <property type="protein sequence ID" value="EGW34097.1"/>
    <property type="molecule type" value="Genomic_DNA"/>
</dbReference>
<dbReference type="KEGG" id="spaa:SPAPADRAFT_49170"/>
<protein>
    <submittedName>
        <fullName evidence="2">Uncharacterized protein</fullName>
    </submittedName>
</protein>
<dbReference type="RefSeq" id="XP_007373681.1">
    <property type="nucleotide sequence ID" value="XM_007373619.1"/>
</dbReference>
<dbReference type="InParanoid" id="G3AHD3"/>
<evidence type="ECO:0000313" key="2">
    <source>
        <dbReference type="EMBL" id="EGW34097.1"/>
    </source>
</evidence>
<dbReference type="OMA" id="AKYECLA"/>
<accession>G3AHD3</accession>
<dbReference type="GeneID" id="18871311"/>
<proteinExistence type="predicted"/>
<reference evidence="2 3" key="1">
    <citation type="journal article" date="2011" name="Proc. Natl. Acad. Sci. U.S.A.">
        <title>Comparative genomics of xylose-fermenting fungi for enhanced biofuel production.</title>
        <authorList>
            <person name="Wohlbach D.J."/>
            <person name="Kuo A."/>
            <person name="Sato T.K."/>
            <person name="Potts K.M."/>
            <person name="Salamov A.A."/>
            <person name="LaButti K.M."/>
            <person name="Sun H."/>
            <person name="Clum A."/>
            <person name="Pangilinan J.L."/>
            <person name="Lindquist E.A."/>
            <person name="Lucas S."/>
            <person name="Lapidus A."/>
            <person name="Jin M."/>
            <person name="Gunawan C."/>
            <person name="Balan V."/>
            <person name="Dale B.E."/>
            <person name="Jeffries T.W."/>
            <person name="Zinkel R."/>
            <person name="Barry K.W."/>
            <person name="Grigoriev I.V."/>
            <person name="Gasch A.P."/>
        </authorList>
    </citation>
    <scope>NUCLEOTIDE SEQUENCE [LARGE SCALE GENOMIC DNA]</scope>
    <source>
        <strain evidence="3">NRRL Y-27907 / 11-Y1</strain>
    </source>
</reference>
<feature type="region of interest" description="Disordered" evidence="1">
    <location>
        <begin position="341"/>
        <end position="387"/>
    </location>
</feature>
<gene>
    <name evidence="2" type="ORF">SPAPADRAFT_49170</name>
</gene>
<name>G3AHD3_SPAPN</name>
<feature type="compositionally biased region" description="Low complexity" evidence="1">
    <location>
        <begin position="343"/>
        <end position="361"/>
    </location>
</feature>
<dbReference type="eggNOG" id="ENOG502RNI7">
    <property type="taxonomic scope" value="Eukaryota"/>
</dbReference>
<feature type="region of interest" description="Disordered" evidence="1">
    <location>
        <begin position="242"/>
        <end position="264"/>
    </location>
</feature>
<dbReference type="HOGENOM" id="CLU_525788_0_0_1"/>
<dbReference type="FunCoup" id="G3AHD3">
    <property type="interactions" value="24"/>
</dbReference>
<dbReference type="AlphaFoldDB" id="G3AHD3"/>
<evidence type="ECO:0000313" key="3">
    <source>
        <dbReference type="Proteomes" id="UP000000709"/>
    </source>
</evidence>
<sequence>MTEIDSPYHDPIISLVQDPNLNKDNDKSSQLIKLIQNITERKVSKLCSSAFIILQTLEKLQMKFKSWEFLSLDYNSDYHFENKDDHIKQFNTGVADKVIVACSEMNIKIVKISADVDYISKSSRTLTPLDLISDSGTMLTSLVLRIIKLKNEITEHLTISYSKAKLISIGQELELMDEDESTVETYKSFIVSLLRQLNEAIESGDFEAKYECLAVINDMEQMFEKFKLERMMTDLSRTIEDNYSSDDEVQEPMSEIPSPPEDHSTDEDFFDYSDSDITNSVYSSQQLPLVHSITRQHTHQAKDSLSSWSQPKPTTITEELPYLMTAFSSAKAFEEDVSHYKSESSSSTTSSQTPISAPSSSRQIPTQETKARSAPPTASAEHRNKPFFHKAANLPDSSLYNESILVEKSLPSPYLNNSLLSRLGIRPQVVTVPMASTQPKGVLIDSKTANKNESNKLPFTKQNLLTQENLHSHDLENDLVD</sequence>
<organism evidence="3">
    <name type="scientific">Spathaspora passalidarum (strain NRRL Y-27907 / 11-Y1)</name>
    <dbReference type="NCBI Taxonomy" id="619300"/>
    <lineage>
        <taxon>Eukaryota</taxon>
        <taxon>Fungi</taxon>
        <taxon>Dikarya</taxon>
        <taxon>Ascomycota</taxon>
        <taxon>Saccharomycotina</taxon>
        <taxon>Pichiomycetes</taxon>
        <taxon>Debaryomycetaceae</taxon>
        <taxon>Spathaspora</taxon>
    </lineage>
</organism>
<keyword evidence="3" id="KW-1185">Reference proteome</keyword>
<evidence type="ECO:0000256" key="1">
    <source>
        <dbReference type="SAM" id="MobiDB-lite"/>
    </source>
</evidence>
<dbReference type="OrthoDB" id="4021219at2759"/>